<protein>
    <submittedName>
        <fullName evidence="1">T9SS type A sorting domain-containing protein</fullName>
    </submittedName>
</protein>
<dbReference type="Proteomes" id="UP000831113">
    <property type="component" value="Chromosome"/>
</dbReference>
<dbReference type="Gene3D" id="2.130.10.10">
    <property type="entry name" value="YVTN repeat-like/Quinoprotein amine dehydrogenase"/>
    <property type="match status" value="1"/>
</dbReference>
<dbReference type="EMBL" id="CP094669">
    <property type="protein sequence ID" value="UOG76281.1"/>
    <property type="molecule type" value="Genomic_DNA"/>
</dbReference>
<dbReference type="SUPFAM" id="SSF110296">
    <property type="entry name" value="Oligoxyloglucan reducing end-specific cellobiohydrolase"/>
    <property type="match status" value="1"/>
</dbReference>
<dbReference type="NCBIfam" id="TIGR04183">
    <property type="entry name" value="Por_Secre_tail"/>
    <property type="match status" value="1"/>
</dbReference>
<gene>
    <name evidence="1" type="ORF">MTX78_06690</name>
</gene>
<accession>A0ABY4D163</accession>
<name>A0ABY4D163_9BACT</name>
<evidence type="ECO:0000313" key="1">
    <source>
        <dbReference type="EMBL" id="UOG76281.1"/>
    </source>
</evidence>
<proteinExistence type="predicted"/>
<dbReference type="CDD" id="cd15482">
    <property type="entry name" value="Sialidase_non-viral"/>
    <property type="match status" value="1"/>
</dbReference>
<reference evidence="1 2" key="1">
    <citation type="submission" date="2022-03" db="EMBL/GenBank/DDBJ databases">
        <title>Hymenobactersp. isolated from the air.</title>
        <authorList>
            <person name="Won M."/>
            <person name="Kwon S.-W."/>
        </authorList>
    </citation>
    <scope>NUCLEOTIDE SEQUENCE [LARGE SCALE GENOMIC DNA]</scope>
    <source>
        <strain evidence="1 2">KACC 21982</strain>
    </source>
</reference>
<organism evidence="1 2">
    <name type="scientific">Hymenobacter tibetensis</name>
    <dbReference type="NCBI Taxonomy" id="497967"/>
    <lineage>
        <taxon>Bacteria</taxon>
        <taxon>Pseudomonadati</taxon>
        <taxon>Bacteroidota</taxon>
        <taxon>Cytophagia</taxon>
        <taxon>Cytophagales</taxon>
        <taxon>Hymenobacteraceae</taxon>
        <taxon>Hymenobacter</taxon>
    </lineage>
</organism>
<sequence>MATTTGPAGFSVVASAPSARLQFVRFLNATTGILVARPEANATTWPLFRTDDGGATWVTSTTPTPVAGDYPLTCTQVGNTFWVSTYLGYVLRSTDEGRTWTSADTGLGTSLREVSFRSVLNGLAFGDAGQLRRTSDGGQNWIMVTPQGPLRLTKATAVEGSAGTYLSVAGEWNSAQNGTSISTDDGATWVEVESSINMQRLVSREGVVYGTGFPFGNNTTMTLYKYASPLSTRARQQERASFCFPNPTADVINLPAASETRTVRLYDAVGRLHRTWELDRAENVLHLDGVALGVYQLHLFEQNKAIRVQQIVVQR</sequence>
<evidence type="ECO:0000313" key="2">
    <source>
        <dbReference type="Proteomes" id="UP000831113"/>
    </source>
</evidence>
<dbReference type="InterPro" id="IPR026444">
    <property type="entry name" value="Secre_tail"/>
</dbReference>
<dbReference type="RefSeq" id="WP_243801050.1">
    <property type="nucleotide sequence ID" value="NZ_CP094669.1"/>
</dbReference>
<dbReference type="InterPro" id="IPR015943">
    <property type="entry name" value="WD40/YVTN_repeat-like_dom_sf"/>
</dbReference>
<keyword evidence="2" id="KW-1185">Reference proteome</keyword>